<proteinExistence type="predicted"/>
<feature type="transmembrane region" description="Helical" evidence="5">
    <location>
        <begin position="92"/>
        <end position="118"/>
    </location>
</feature>
<name>A0A916VWU2_9HYPH</name>
<organism evidence="7 8">
    <name type="scientific">Pelagibacterium lentulum</name>
    <dbReference type="NCBI Taxonomy" id="2029865"/>
    <lineage>
        <taxon>Bacteria</taxon>
        <taxon>Pseudomonadati</taxon>
        <taxon>Pseudomonadota</taxon>
        <taxon>Alphaproteobacteria</taxon>
        <taxon>Hyphomicrobiales</taxon>
        <taxon>Devosiaceae</taxon>
        <taxon>Pelagibacterium</taxon>
    </lineage>
</organism>
<dbReference type="RefSeq" id="WP_127070912.1">
    <property type="nucleotide sequence ID" value="NZ_BMKB01000002.1"/>
</dbReference>
<evidence type="ECO:0000313" key="7">
    <source>
        <dbReference type="EMBL" id="GGA48040.1"/>
    </source>
</evidence>
<dbReference type="OrthoDB" id="9779114at2"/>
<evidence type="ECO:0000256" key="1">
    <source>
        <dbReference type="ARBA" id="ARBA00004141"/>
    </source>
</evidence>
<feature type="transmembrane region" description="Helical" evidence="5">
    <location>
        <begin position="142"/>
        <end position="163"/>
    </location>
</feature>
<protein>
    <recommendedName>
        <fullName evidence="6">VTT domain-containing protein</fullName>
    </recommendedName>
</protein>
<feature type="transmembrane region" description="Helical" evidence="5">
    <location>
        <begin position="62"/>
        <end position="86"/>
    </location>
</feature>
<dbReference type="PANTHER" id="PTHR43220:SF18">
    <property type="entry name" value="TRANSMEMBRANE PROTEIN 41B"/>
    <property type="match status" value="1"/>
</dbReference>
<dbReference type="GO" id="GO:0016020">
    <property type="term" value="C:membrane"/>
    <property type="evidence" value="ECO:0007669"/>
    <property type="project" value="UniProtKB-SubCell"/>
</dbReference>
<keyword evidence="2 5" id="KW-0812">Transmembrane</keyword>
<dbReference type="PANTHER" id="PTHR43220">
    <property type="match status" value="1"/>
</dbReference>
<comment type="subcellular location">
    <subcellularLocation>
        <location evidence="1">Membrane</location>
        <topology evidence="1">Multi-pass membrane protein</topology>
    </subcellularLocation>
</comment>
<sequence>MSDVDGHDLAGLLKYVVSVAIFAVVAISAYYLIVGQFSFSAFAREYGELNARIAEHPWRAGAVGIGIYTSLVVLLLPGAPFFAIAFGLVYGWLSASIVVLMGTGIGVAALYGAVIWLLPEHISGRAGTALEKMAKGLERNTMIYLLFLRMMPPVPFTLLNVAAPALKVPFWMQQGTTLVGMAPRIAVYAFAGESLRAVIDQRIAACQGIPDCSLDLSVDEFLTDDIVLALVLLAIVSLAPLIIRRWMRAG</sequence>
<feature type="transmembrane region" description="Helical" evidence="5">
    <location>
        <begin position="226"/>
        <end position="243"/>
    </location>
</feature>
<keyword evidence="4 5" id="KW-0472">Membrane</keyword>
<dbReference type="AlphaFoldDB" id="A0A916VWU2"/>
<evidence type="ECO:0000256" key="3">
    <source>
        <dbReference type="ARBA" id="ARBA00022989"/>
    </source>
</evidence>
<reference evidence="7 8" key="1">
    <citation type="journal article" date="2014" name="Int. J. Syst. Evol. Microbiol.">
        <title>Complete genome sequence of Corynebacterium casei LMG S-19264T (=DSM 44701T), isolated from a smear-ripened cheese.</title>
        <authorList>
            <consortium name="US DOE Joint Genome Institute (JGI-PGF)"/>
            <person name="Walter F."/>
            <person name="Albersmeier A."/>
            <person name="Kalinowski J."/>
            <person name="Ruckert C."/>
        </authorList>
    </citation>
    <scope>NUCLEOTIDE SEQUENCE [LARGE SCALE GENOMIC DNA]</scope>
    <source>
        <strain evidence="7 8">CGMCC 1.15896</strain>
    </source>
</reference>
<keyword evidence="8" id="KW-1185">Reference proteome</keyword>
<feature type="domain" description="VTT" evidence="6">
    <location>
        <begin position="81"/>
        <end position="193"/>
    </location>
</feature>
<dbReference type="Proteomes" id="UP000596977">
    <property type="component" value="Unassembled WGS sequence"/>
</dbReference>
<keyword evidence="3 5" id="KW-1133">Transmembrane helix</keyword>
<evidence type="ECO:0000256" key="2">
    <source>
        <dbReference type="ARBA" id="ARBA00022692"/>
    </source>
</evidence>
<evidence type="ECO:0000256" key="4">
    <source>
        <dbReference type="ARBA" id="ARBA00023136"/>
    </source>
</evidence>
<dbReference type="EMBL" id="BMKB01000002">
    <property type="protein sequence ID" value="GGA48040.1"/>
    <property type="molecule type" value="Genomic_DNA"/>
</dbReference>
<dbReference type="InterPro" id="IPR032816">
    <property type="entry name" value="VTT_dom"/>
</dbReference>
<dbReference type="Pfam" id="PF09335">
    <property type="entry name" value="VTT_dom"/>
    <property type="match status" value="1"/>
</dbReference>
<gene>
    <name evidence="7" type="ORF">GCM10011499_17380</name>
</gene>
<feature type="transmembrane region" description="Helical" evidence="5">
    <location>
        <begin position="12"/>
        <end position="34"/>
    </location>
</feature>
<comment type="caution">
    <text evidence="7">The sequence shown here is derived from an EMBL/GenBank/DDBJ whole genome shotgun (WGS) entry which is preliminary data.</text>
</comment>
<dbReference type="InterPro" id="IPR045014">
    <property type="entry name" value="TM41A/B"/>
</dbReference>
<evidence type="ECO:0000259" key="6">
    <source>
        <dbReference type="Pfam" id="PF09335"/>
    </source>
</evidence>
<accession>A0A916VWU2</accession>
<evidence type="ECO:0000313" key="8">
    <source>
        <dbReference type="Proteomes" id="UP000596977"/>
    </source>
</evidence>
<evidence type="ECO:0000256" key="5">
    <source>
        <dbReference type="SAM" id="Phobius"/>
    </source>
</evidence>